<organism evidence="1 2">
    <name type="scientific">Prauserella oleivorans</name>
    <dbReference type="NCBI Taxonomy" id="1478153"/>
    <lineage>
        <taxon>Bacteria</taxon>
        <taxon>Bacillati</taxon>
        <taxon>Actinomycetota</taxon>
        <taxon>Actinomycetes</taxon>
        <taxon>Pseudonocardiales</taxon>
        <taxon>Pseudonocardiaceae</taxon>
        <taxon>Prauserella</taxon>
    </lineage>
</organism>
<evidence type="ECO:0000313" key="2">
    <source>
        <dbReference type="Proteomes" id="UP001597478"/>
    </source>
</evidence>
<dbReference type="Proteomes" id="UP001597478">
    <property type="component" value="Unassembled WGS sequence"/>
</dbReference>
<dbReference type="Gene3D" id="3.50.50.60">
    <property type="entry name" value="FAD/NAD(P)-binding domain"/>
    <property type="match status" value="2"/>
</dbReference>
<dbReference type="PANTHER" id="PTHR10668:SF105">
    <property type="entry name" value="DEHYDROGENASE-RELATED"/>
    <property type="match status" value="1"/>
</dbReference>
<sequence>MNGPTETVDAVVIGAGPNGLVAANLLADAGWGVLVLEATERPGGAVQSAELIEPGFHHDLFSAFYPMAMASPVIAGLDLERHGLRWRHAPVPLAHILPDDRCAVLSRTLEDTMSSVSAFHPGDGEVWATEFAAWSRVREPLLDALFTPFPPVRAAARLARALGVADGLRFARMVTMPAAAWGRERFRGEGATLLLSGNALHTDLGPHQAASSVFGWLLCMLAQDLGFPVPEGGSGELSGALVRRLQARGGRVECGRAVTRVLTARGCAVGVEDVSGARVRATRAVLADVPAPVLFRRLVGEDGLPARFVEDLGRFHWDDATVKVDWSLSGPIPWRNPDAARAGTIHLANDLAGLTRYSTDVDAGRLPEDPMLILGQMAVADPSRAPAGHETAWAYTHVPRGYAWDADRLRRYADHLEAIIERHAPGFTSRVRGRYLQGPRELERDDPSLVEGAVNGGSAAMHQQLVFRPVPGLGRSDTPIDRLFLASASAHPGGAVHGGPGANAAKAALARAGMAGPLYHRVISRLHDVVYAGGPPRPRREPT</sequence>
<accession>A0ABW5WAF4</accession>
<name>A0ABW5WAF4_9PSEU</name>
<dbReference type="RefSeq" id="WP_377390754.1">
    <property type="nucleotide sequence ID" value="NZ_JBHSAN010000024.1"/>
</dbReference>
<proteinExistence type="predicted"/>
<evidence type="ECO:0000313" key="1">
    <source>
        <dbReference type="EMBL" id="MFD2800892.1"/>
    </source>
</evidence>
<gene>
    <name evidence="1" type="ORF">ACFS2C_15985</name>
</gene>
<reference evidence="2" key="1">
    <citation type="journal article" date="2019" name="Int. J. Syst. Evol. Microbiol.">
        <title>The Global Catalogue of Microorganisms (GCM) 10K type strain sequencing project: providing services to taxonomists for standard genome sequencing and annotation.</title>
        <authorList>
            <consortium name="The Broad Institute Genomics Platform"/>
            <consortium name="The Broad Institute Genome Sequencing Center for Infectious Disease"/>
            <person name="Wu L."/>
            <person name="Ma J."/>
        </authorList>
    </citation>
    <scope>NUCLEOTIDE SEQUENCE [LARGE SCALE GENOMIC DNA]</scope>
    <source>
        <strain evidence="2">IBRC-M 10906</strain>
    </source>
</reference>
<dbReference type="SUPFAM" id="SSF51905">
    <property type="entry name" value="FAD/NAD(P)-binding domain"/>
    <property type="match status" value="1"/>
</dbReference>
<keyword evidence="2" id="KW-1185">Reference proteome</keyword>
<dbReference type="EMBL" id="JBHUOF010000021">
    <property type="protein sequence ID" value="MFD2800892.1"/>
    <property type="molecule type" value="Genomic_DNA"/>
</dbReference>
<comment type="caution">
    <text evidence="1">The sequence shown here is derived from an EMBL/GenBank/DDBJ whole genome shotgun (WGS) entry which is preliminary data.</text>
</comment>
<dbReference type="Pfam" id="PF13450">
    <property type="entry name" value="NAD_binding_8"/>
    <property type="match status" value="1"/>
</dbReference>
<dbReference type="PANTHER" id="PTHR10668">
    <property type="entry name" value="PHYTOENE DEHYDROGENASE"/>
    <property type="match status" value="1"/>
</dbReference>
<protein>
    <submittedName>
        <fullName evidence="1">Phytoene desaturase family protein</fullName>
    </submittedName>
</protein>
<dbReference type="InterPro" id="IPR036188">
    <property type="entry name" value="FAD/NAD-bd_sf"/>
</dbReference>